<feature type="region of interest" description="Disordered" evidence="3">
    <location>
        <begin position="1"/>
        <end position="44"/>
    </location>
</feature>
<reference evidence="4" key="1">
    <citation type="journal article" date="2021" name="Front. Plant Sci.">
        <title>Chromosome-Scale Genome Assembly for Chinese Sour Jujube and Insights Into Its Genome Evolution and Domestication Signature.</title>
        <authorList>
            <person name="Shen L.-Y."/>
            <person name="Luo H."/>
            <person name="Wang X.-L."/>
            <person name="Wang X.-M."/>
            <person name="Qiu X.-J."/>
            <person name="Liu H."/>
            <person name="Zhou S.-S."/>
            <person name="Jia K.-H."/>
            <person name="Nie S."/>
            <person name="Bao Y.-T."/>
            <person name="Zhang R.-G."/>
            <person name="Yun Q.-Z."/>
            <person name="Chai Y.-H."/>
            <person name="Lu J.-Y."/>
            <person name="Li Y."/>
            <person name="Zhao S.-W."/>
            <person name="Mao J.-F."/>
            <person name="Jia S.-G."/>
            <person name="Mao Y.-M."/>
        </authorList>
    </citation>
    <scope>NUCLEOTIDE SEQUENCE</scope>
    <source>
        <strain evidence="4">AT0</strain>
        <tissue evidence="4">Leaf</tissue>
    </source>
</reference>
<dbReference type="SUPFAM" id="SSF48150">
    <property type="entry name" value="DNA-glycosylase"/>
    <property type="match status" value="1"/>
</dbReference>
<feature type="region of interest" description="Disordered" evidence="3">
    <location>
        <begin position="151"/>
        <end position="227"/>
    </location>
</feature>
<dbReference type="GO" id="GO:0003677">
    <property type="term" value="F:DNA binding"/>
    <property type="evidence" value="ECO:0007669"/>
    <property type="project" value="InterPro"/>
</dbReference>
<name>A0A978V1S5_ZIZJJ</name>
<sequence>MSKELITEKKRKKKDKGLVVSPYFSKGNEREKKKKNPIPKLPLSTCSNRVVVSPYFQKAEAPIGSDTVIVVAKKKKKNFVSGEDKDSTGKTNKRKKRSVSTKKETEKKKKKKRRPNDVVVGLEEKEPKIPQAKSCMSDGIFLKNKIKDILSRYRYKRPNHSVLTKKKEEEEEEEEEEKQKRRNQDEKAKKGKTHSKKSERIVSPYFQKEGKDVKKRKPRKTPEKATYFSASEKRNEAYRRKTHDNTWKPPRSKDDPLIQEDHAHDPWRVLVICMLLNKTNGLQTRKVISDLFTLCPNAKAATEVATEEIEKIIESLGLQNKRAVAIKRLSQEYLEESWTYVTQLHGVGKYGADAYAIFCTGKWDQVKPNDHKLNEYWEYLRGISNTM</sequence>
<evidence type="ECO:0000256" key="3">
    <source>
        <dbReference type="SAM" id="MobiDB-lite"/>
    </source>
</evidence>
<evidence type="ECO:0000313" key="5">
    <source>
        <dbReference type="Proteomes" id="UP000813462"/>
    </source>
</evidence>
<dbReference type="GO" id="GO:0003824">
    <property type="term" value="F:catalytic activity"/>
    <property type="evidence" value="ECO:0007669"/>
    <property type="project" value="InterPro"/>
</dbReference>
<dbReference type="PANTHER" id="PTHR15074:SF0">
    <property type="entry name" value="METHYL-CPG-BINDING DOMAIN PROTEIN 4-LIKE PROTEIN"/>
    <property type="match status" value="1"/>
</dbReference>
<dbReference type="AlphaFoldDB" id="A0A978V1S5"/>
<feature type="compositionally biased region" description="Basic and acidic residues" evidence="3">
    <location>
        <begin position="177"/>
        <end position="188"/>
    </location>
</feature>
<gene>
    <name evidence="4" type="ORF">FEM48_Zijuj07G0019200</name>
</gene>
<accession>A0A978V1S5</accession>
<protein>
    <recommendedName>
        <fullName evidence="6">Methyl-CpG-binding domain protein 4-like protein</fullName>
    </recommendedName>
</protein>
<dbReference type="Gene3D" id="1.10.340.30">
    <property type="entry name" value="Hypothetical protein, domain 2"/>
    <property type="match status" value="1"/>
</dbReference>
<feature type="region of interest" description="Disordered" evidence="3">
    <location>
        <begin position="78"/>
        <end position="137"/>
    </location>
</feature>
<comment type="caution">
    <text evidence="4">The sequence shown here is derived from an EMBL/GenBank/DDBJ whole genome shotgun (WGS) entry which is preliminary data.</text>
</comment>
<dbReference type="InterPro" id="IPR045138">
    <property type="entry name" value="MeCP2/MBD4"/>
</dbReference>
<organism evidence="4 5">
    <name type="scientific">Ziziphus jujuba var. spinosa</name>
    <dbReference type="NCBI Taxonomy" id="714518"/>
    <lineage>
        <taxon>Eukaryota</taxon>
        <taxon>Viridiplantae</taxon>
        <taxon>Streptophyta</taxon>
        <taxon>Embryophyta</taxon>
        <taxon>Tracheophyta</taxon>
        <taxon>Spermatophyta</taxon>
        <taxon>Magnoliopsida</taxon>
        <taxon>eudicotyledons</taxon>
        <taxon>Gunneridae</taxon>
        <taxon>Pentapetalae</taxon>
        <taxon>rosids</taxon>
        <taxon>fabids</taxon>
        <taxon>Rosales</taxon>
        <taxon>Rhamnaceae</taxon>
        <taxon>Paliureae</taxon>
        <taxon>Ziziphus</taxon>
    </lineage>
</organism>
<comment type="subcellular location">
    <subcellularLocation>
        <location evidence="1">Nucleus</location>
    </subcellularLocation>
</comment>
<evidence type="ECO:0000256" key="1">
    <source>
        <dbReference type="ARBA" id="ARBA00004123"/>
    </source>
</evidence>
<dbReference type="GO" id="GO:0005634">
    <property type="term" value="C:nucleus"/>
    <property type="evidence" value="ECO:0007669"/>
    <property type="project" value="UniProtKB-SubCell"/>
</dbReference>
<dbReference type="EMBL" id="JAEACU010000007">
    <property type="protein sequence ID" value="KAH7521308.1"/>
    <property type="molecule type" value="Genomic_DNA"/>
</dbReference>
<dbReference type="FunFam" id="1.10.340.30:FF:000007">
    <property type="entry name" value="Methyl-CpG-binding domain protein 4"/>
    <property type="match status" value="1"/>
</dbReference>
<dbReference type="Proteomes" id="UP000813462">
    <property type="component" value="Unassembled WGS sequence"/>
</dbReference>
<proteinExistence type="predicted"/>
<keyword evidence="2" id="KW-0539">Nucleus</keyword>
<dbReference type="PANTHER" id="PTHR15074">
    <property type="entry name" value="METHYL-CPG-BINDING PROTEIN"/>
    <property type="match status" value="1"/>
</dbReference>
<dbReference type="InterPro" id="IPR011257">
    <property type="entry name" value="DNA_glycosylase"/>
</dbReference>
<evidence type="ECO:0000313" key="4">
    <source>
        <dbReference type="EMBL" id="KAH7521308.1"/>
    </source>
</evidence>
<dbReference type="GO" id="GO:0006281">
    <property type="term" value="P:DNA repair"/>
    <property type="evidence" value="ECO:0007669"/>
    <property type="project" value="InterPro"/>
</dbReference>
<evidence type="ECO:0000256" key="2">
    <source>
        <dbReference type="ARBA" id="ARBA00023242"/>
    </source>
</evidence>
<feature type="region of interest" description="Disordered" evidence="3">
    <location>
        <begin position="238"/>
        <end position="257"/>
    </location>
</feature>
<feature type="compositionally biased region" description="Basic residues" evidence="3">
    <location>
        <begin position="91"/>
        <end position="100"/>
    </location>
</feature>
<evidence type="ECO:0008006" key="6">
    <source>
        <dbReference type="Google" id="ProtNLM"/>
    </source>
</evidence>